<comment type="function">
    <text evidence="1">Catalyzes the last step of tRNA splicing, the transfer of the splice junction 2'-phosphate from ligated tRNA to NAD to produce ADP-ribose 1''-2'' cyclic phosphate.</text>
</comment>
<feature type="compositionally biased region" description="Gly residues" evidence="7">
    <location>
        <begin position="28"/>
        <end position="53"/>
    </location>
</feature>
<evidence type="ECO:0000256" key="5">
    <source>
        <dbReference type="ARBA" id="ARBA00023027"/>
    </source>
</evidence>
<gene>
    <name evidence="8" type="ORF">OH76DRAFT_1352885</name>
</gene>
<dbReference type="OrthoDB" id="419694at2759"/>
<dbReference type="AlphaFoldDB" id="A0A371D6G1"/>
<dbReference type="EC" id="2.7.1.160" evidence="3"/>
<feature type="region of interest" description="Disordered" evidence="7">
    <location>
        <begin position="272"/>
        <end position="315"/>
    </location>
</feature>
<sequence>MASTEADVAQERQQRRQEKKDRKQQPGQSGGEGGRGRAAGGGRGRGGGRGGGSAKLRGLPKDSHDVRISKTLSWVLRHGSQSEGLTMRKDGYVRVDDLLALPKLRELNFDALQEIVKNDAKGRYSLVLEADPGGDEAWWIRANQGHSMKSVVLDLQPIGSHSDIPTGIAVHGTNKAAWEIISESDLQEQGLSKMTRNHIHLAQGVPGSGVISGMRKSSDILIYIDVQKAIDAGIKFYMSANGVVLTEGDDRGYLKPEFFSRVESVKGTPLPGYDGPQGVTPQVSAPTKASAVIAAEDAPKEQVSQPVGRDKKDEAVLTSLQDVEKKLESTNL</sequence>
<feature type="region of interest" description="Disordered" evidence="7">
    <location>
        <begin position="1"/>
        <end position="62"/>
    </location>
</feature>
<dbReference type="Proteomes" id="UP000256964">
    <property type="component" value="Unassembled WGS sequence"/>
</dbReference>
<dbReference type="EMBL" id="KZ857413">
    <property type="protein sequence ID" value="RDX48126.1"/>
    <property type="molecule type" value="Genomic_DNA"/>
</dbReference>
<proteinExistence type="inferred from homology"/>
<dbReference type="InterPro" id="IPR002745">
    <property type="entry name" value="Ptrans_KptA/Tpt1"/>
</dbReference>
<keyword evidence="4" id="KW-0808">Transferase</keyword>
<dbReference type="Pfam" id="PF01885">
    <property type="entry name" value="PTS_2-RNA"/>
    <property type="match status" value="1"/>
</dbReference>
<accession>A0A371D6G1</accession>
<name>A0A371D6G1_9APHY</name>
<feature type="compositionally biased region" description="Basic and acidic residues" evidence="7">
    <location>
        <begin position="9"/>
        <end position="24"/>
    </location>
</feature>
<keyword evidence="5" id="KW-0520">NAD</keyword>
<keyword evidence="9" id="KW-1185">Reference proteome</keyword>
<dbReference type="SUPFAM" id="SSF56399">
    <property type="entry name" value="ADP-ribosylation"/>
    <property type="match status" value="1"/>
</dbReference>
<dbReference type="InterPro" id="IPR042081">
    <property type="entry name" value="RNA_2'-PTrans_C"/>
</dbReference>
<reference evidence="8 9" key="1">
    <citation type="journal article" date="2018" name="Biotechnol. Biofuels">
        <title>Integrative visual omics of the white-rot fungus Polyporus brumalis exposes the biotechnological potential of its oxidative enzymes for delignifying raw plant biomass.</title>
        <authorList>
            <person name="Miyauchi S."/>
            <person name="Rancon A."/>
            <person name="Drula E."/>
            <person name="Hage H."/>
            <person name="Chaduli D."/>
            <person name="Favel A."/>
            <person name="Grisel S."/>
            <person name="Henrissat B."/>
            <person name="Herpoel-Gimbert I."/>
            <person name="Ruiz-Duenas F.J."/>
            <person name="Chevret D."/>
            <person name="Hainaut M."/>
            <person name="Lin J."/>
            <person name="Wang M."/>
            <person name="Pangilinan J."/>
            <person name="Lipzen A."/>
            <person name="Lesage-Meessen L."/>
            <person name="Navarro D."/>
            <person name="Riley R."/>
            <person name="Grigoriev I.V."/>
            <person name="Zhou S."/>
            <person name="Raouche S."/>
            <person name="Rosso M.N."/>
        </authorList>
    </citation>
    <scope>NUCLEOTIDE SEQUENCE [LARGE SCALE GENOMIC DNA]</scope>
    <source>
        <strain evidence="8 9">BRFM 1820</strain>
    </source>
</reference>
<comment type="similarity">
    <text evidence="2">Belongs to the KptA/TPT1 family.</text>
</comment>
<organism evidence="8 9">
    <name type="scientific">Lentinus brumalis</name>
    <dbReference type="NCBI Taxonomy" id="2498619"/>
    <lineage>
        <taxon>Eukaryota</taxon>
        <taxon>Fungi</taxon>
        <taxon>Dikarya</taxon>
        <taxon>Basidiomycota</taxon>
        <taxon>Agaricomycotina</taxon>
        <taxon>Agaricomycetes</taxon>
        <taxon>Polyporales</taxon>
        <taxon>Polyporaceae</taxon>
        <taxon>Lentinus</taxon>
    </lineage>
</organism>
<dbReference type="GO" id="GO:0006388">
    <property type="term" value="P:tRNA splicing, via endonucleolytic cleavage and ligation"/>
    <property type="evidence" value="ECO:0007669"/>
    <property type="project" value="TreeGrafter"/>
</dbReference>
<evidence type="ECO:0000256" key="4">
    <source>
        <dbReference type="ARBA" id="ARBA00022679"/>
    </source>
</evidence>
<evidence type="ECO:0000313" key="9">
    <source>
        <dbReference type="Proteomes" id="UP000256964"/>
    </source>
</evidence>
<protein>
    <recommendedName>
        <fullName evidence="3">2'-phosphotransferase</fullName>
        <ecNumber evidence="3">2.7.1.160</ecNumber>
    </recommendedName>
</protein>
<dbReference type="Gene3D" id="1.10.10.970">
    <property type="entry name" value="RNA 2'-phosphotransferase, Tpt1/KptA family, N-terminal domain"/>
    <property type="match status" value="1"/>
</dbReference>
<evidence type="ECO:0000256" key="1">
    <source>
        <dbReference type="ARBA" id="ARBA00003343"/>
    </source>
</evidence>
<dbReference type="InterPro" id="IPR042080">
    <property type="entry name" value="RNA_2'-PTrans_N"/>
</dbReference>
<dbReference type="GO" id="GO:0000215">
    <property type="term" value="F:tRNA 2'-phosphotransferase activity"/>
    <property type="evidence" value="ECO:0007669"/>
    <property type="project" value="UniProtKB-EC"/>
</dbReference>
<dbReference type="STRING" id="139420.A0A371D6G1"/>
<dbReference type="PANTHER" id="PTHR12684:SF2">
    <property type="entry name" value="TRNA 2'-PHOSPHOTRANSFERASE 1"/>
    <property type="match status" value="1"/>
</dbReference>
<evidence type="ECO:0000256" key="7">
    <source>
        <dbReference type="SAM" id="MobiDB-lite"/>
    </source>
</evidence>
<evidence type="ECO:0000256" key="3">
    <source>
        <dbReference type="ARBA" id="ARBA00012007"/>
    </source>
</evidence>
<dbReference type="PANTHER" id="PTHR12684">
    <property type="entry name" value="PUTATIVE PHOSPHOTRANSFERASE"/>
    <property type="match status" value="1"/>
</dbReference>
<evidence type="ECO:0000256" key="6">
    <source>
        <dbReference type="ARBA" id="ARBA00047949"/>
    </source>
</evidence>
<evidence type="ECO:0000256" key="2">
    <source>
        <dbReference type="ARBA" id="ARBA00009836"/>
    </source>
</evidence>
<dbReference type="Gene3D" id="3.20.170.30">
    <property type="match status" value="1"/>
</dbReference>
<evidence type="ECO:0000313" key="8">
    <source>
        <dbReference type="EMBL" id="RDX48126.1"/>
    </source>
</evidence>
<comment type="catalytic activity">
    <reaction evidence="6">
        <text>2'-phospho-[ligated tRNA] + NAD(+) = mature tRNA + ADP-alpha-D-ribose 1'',2''-cyclic phosphate + nicotinamide</text>
        <dbReference type="Rhea" id="RHEA:23324"/>
        <dbReference type="Rhea" id="RHEA-COMP:11106"/>
        <dbReference type="Rhea" id="RHEA-COMP:11107"/>
        <dbReference type="ChEBI" id="CHEBI:17154"/>
        <dbReference type="ChEBI" id="CHEBI:57540"/>
        <dbReference type="ChEBI" id="CHEBI:76596"/>
        <dbReference type="ChEBI" id="CHEBI:82883"/>
        <dbReference type="ChEBI" id="CHEBI:85027"/>
        <dbReference type="EC" id="2.7.1.160"/>
    </reaction>
</comment>